<evidence type="ECO:0000313" key="3">
    <source>
        <dbReference type="Proteomes" id="UP000241645"/>
    </source>
</evidence>
<dbReference type="RefSeq" id="WP_106834070.1">
    <property type="nucleotide sequence ID" value="NZ_JARMEW010000044.1"/>
</dbReference>
<feature type="coiled-coil region" evidence="1">
    <location>
        <begin position="2"/>
        <end position="29"/>
    </location>
</feature>
<dbReference type="GeneID" id="95750361"/>
<dbReference type="EMBL" id="PXZO01000016">
    <property type="protein sequence ID" value="PSK11675.1"/>
    <property type="molecule type" value="Genomic_DNA"/>
</dbReference>
<gene>
    <name evidence="2" type="ORF">C7R92_09525</name>
</gene>
<accession>A0ABX5FS91</accession>
<organism evidence="2 3">
    <name type="scientific">Brevibacillus porteri</name>
    <dbReference type="NCBI Taxonomy" id="2126350"/>
    <lineage>
        <taxon>Bacteria</taxon>
        <taxon>Bacillati</taxon>
        <taxon>Bacillota</taxon>
        <taxon>Bacilli</taxon>
        <taxon>Bacillales</taxon>
        <taxon>Paenibacillaceae</taxon>
        <taxon>Brevibacillus</taxon>
    </lineage>
</organism>
<proteinExistence type="predicted"/>
<sequence length="61" mass="7293">MEHEKQQQVRELEDKVKRYEMALIEIEALVFCNEEIPVKFREAIQKQVVLKAGVNPPRKRE</sequence>
<reference evidence="2 3" key="1">
    <citation type="submission" date="2018-03" db="EMBL/GenBank/DDBJ databases">
        <title>Brevisbacillus phylogenomics.</title>
        <authorList>
            <person name="Dunlap C."/>
        </authorList>
    </citation>
    <scope>NUCLEOTIDE SEQUENCE [LARGE SCALE GENOMIC DNA]</scope>
    <source>
        <strain evidence="2 3">NRRL B-41110</strain>
    </source>
</reference>
<evidence type="ECO:0000313" key="2">
    <source>
        <dbReference type="EMBL" id="PSK11675.1"/>
    </source>
</evidence>
<keyword evidence="3" id="KW-1185">Reference proteome</keyword>
<comment type="caution">
    <text evidence="2">The sequence shown here is derived from an EMBL/GenBank/DDBJ whole genome shotgun (WGS) entry which is preliminary data.</text>
</comment>
<protein>
    <submittedName>
        <fullName evidence="2">Uncharacterized protein</fullName>
    </submittedName>
</protein>
<keyword evidence="1" id="KW-0175">Coiled coil</keyword>
<name>A0ABX5FS91_9BACL</name>
<evidence type="ECO:0000256" key="1">
    <source>
        <dbReference type="SAM" id="Coils"/>
    </source>
</evidence>
<dbReference type="Proteomes" id="UP000241645">
    <property type="component" value="Unassembled WGS sequence"/>
</dbReference>